<gene>
    <name evidence="1" type="primary">tnpB</name>
    <name evidence="1" type="ORF">VOP03_11810</name>
</gene>
<protein>
    <submittedName>
        <fullName evidence="1">IS66 family insertion sequence element accessory protein TnpB</fullName>
    </submittedName>
</protein>
<organism evidence="1 2">
    <name type="scientific">Flagellimonas halotolerans</name>
    <dbReference type="NCBI Taxonomy" id="3112164"/>
    <lineage>
        <taxon>Bacteria</taxon>
        <taxon>Pseudomonadati</taxon>
        <taxon>Bacteroidota</taxon>
        <taxon>Flavobacteriia</taxon>
        <taxon>Flavobacteriales</taxon>
        <taxon>Flavobacteriaceae</taxon>
        <taxon>Flagellimonas</taxon>
    </lineage>
</organism>
<sequence length="144" mass="16726">MEIWNYISKWDSATPRDLTVCTGRQTSQALLMFALSSFHTYHFYPKPCDMHKSFNGLSGLVRNELDREPTSGDVFIFLNRNRTHLKLLHWEAGGFVFHYKRLEQGSFTPPVLKGDNPSMIRSELVLMVEGLQVKKTHQKLRCPR</sequence>
<dbReference type="PANTHER" id="PTHR36455">
    <property type="match status" value="1"/>
</dbReference>
<evidence type="ECO:0000313" key="2">
    <source>
        <dbReference type="Proteomes" id="UP001355298"/>
    </source>
</evidence>
<dbReference type="Proteomes" id="UP001355298">
    <property type="component" value="Unassembled WGS sequence"/>
</dbReference>
<dbReference type="Pfam" id="PF05717">
    <property type="entry name" value="TnpB_IS66"/>
    <property type="match status" value="1"/>
</dbReference>
<name>A0ABU6ISD0_9FLAO</name>
<accession>A0ABU6ISD0</accession>
<comment type="caution">
    <text evidence="1">The sequence shown here is derived from an EMBL/GenBank/DDBJ whole genome shotgun (WGS) entry which is preliminary data.</text>
</comment>
<reference evidence="1 2" key="1">
    <citation type="submission" date="2024-01" db="EMBL/GenBank/DDBJ databases">
        <title>The strains designed SYSU M86414 and SYSU M84420 isolated from the marine sediment in San Sha City (Hainan Province, China).</title>
        <authorList>
            <person name="Guo D."/>
        </authorList>
    </citation>
    <scope>NUCLEOTIDE SEQUENCE [LARGE SCALE GENOMIC DNA]</scope>
    <source>
        <strain evidence="1 2">SYSU M84420</strain>
    </source>
</reference>
<evidence type="ECO:0000313" key="1">
    <source>
        <dbReference type="EMBL" id="MEC4266032.1"/>
    </source>
</evidence>
<proteinExistence type="predicted"/>
<dbReference type="InterPro" id="IPR008878">
    <property type="entry name" value="Transposase_IS66_Orf2"/>
</dbReference>
<dbReference type="PANTHER" id="PTHR36455:SF1">
    <property type="entry name" value="BLR8292 PROTEIN"/>
    <property type="match status" value="1"/>
</dbReference>
<keyword evidence="2" id="KW-1185">Reference proteome</keyword>
<dbReference type="RefSeq" id="WP_326278996.1">
    <property type="nucleotide sequence ID" value="NZ_JAYKYV010000009.1"/>
</dbReference>
<dbReference type="EMBL" id="JAYMGW010000009">
    <property type="protein sequence ID" value="MEC4266032.1"/>
    <property type="molecule type" value="Genomic_DNA"/>
</dbReference>
<dbReference type="NCBIfam" id="NF033819">
    <property type="entry name" value="IS66_TnpB"/>
    <property type="match status" value="1"/>
</dbReference>